<name>A0ABR1FBS0_9ASCO</name>
<comment type="similarity">
    <text evidence="6">Belongs to the class-I pyridoxal-phosphate-dependent aminotransferase family. Alanine aminotransferase subfamily.</text>
</comment>
<dbReference type="Gene3D" id="3.90.1150.10">
    <property type="entry name" value="Aspartate Aminotransferase, domain 1"/>
    <property type="match status" value="1"/>
</dbReference>
<dbReference type="SUPFAM" id="SSF53383">
    <property type="entry name" value="PLP-dependent transferases"/>
    <property type="match status" value="1"/>
</dbReference>
<evidence type="ECO:0000256" key="1">
    <source>
        <dbReference type="ARBA" id="ARBA00001933"/>
    </source>
</evidence>
<evidence type="ECO:0000313" key="8">
    <source>
        <dbReference type="EMBL" id="KAK7207197.1"/>
    </source>
</evidence>
<dbReference type="Gene3D" id="1.10.287.1970">
    <property type="match status" value="1"/>
</dbReference>
<reference evidence="8 9" key="1">
    <citation type="submission" date="2024-03" db="EMBL/GenBank/DDBJ databases">
        <title>Genome-scale model development and genomic sequencing of the oleaginous clade Lipomyces.</title>
        <authorList>
            <consortium name="Lawrence Berkeley National Laboratory"/>
            <person name="Czajka J.J."/>
            <person name="Han Y."/>
            <person name="Kim J."/>
            <person name="Mondo S.J."/>
            <person name="Hofstad B.A."/>
            <person name="Robles A."/>
            <person name="Haridas S."/>
            <person name="Riley R."/>
            <person name="LaButti K."/>
            <person name="Pangilinan J."/>
            <person name="Andreopoulos W."/>
            <person name="Lipzen A."/>
            <person name="Yan J."/>
            <person name="Wang M."/>
            <person name="Ng V."/>
            <person name="Grigoriev I.V."/>
            <person name="Spatafora J.W."/>
            <person name="Magnuson J.K."/>
            <person name="Baker S.E."/>
            <person name="Pomraning K.R."/>
        </authorList>
    </citation>
    <scope>NUCLEOTIDE SEQUENCE [LARGE SCALE GENOMIC DNA]</scope>
    <source>
        <strain evidence="8 9">Phaff 52-87</strain>
    </source>
</reference>
<keyword evidence="5" id="KW-0663">Pyridoxal phosphate</keyword>
<dbReference type="EMBL" id="JBBJBU010000001">
    <property type="protein sequence ID" value="KAK7207197.1"/>
    <property type="molecule type" value="Genomic_DNA"/>
</dbReference>
<evidence type="ECO:0000256" key="2">
    <source>
        <dbReference type="ARBA" id="ARBA00011738"/>
    </source>
</evidence>
<keyword evidence="4 8" id="KW-0808">Transferase</keyword>
<evidence type="ECO:0000256" key="3">
    <source>
        <dbReference type="ARBA" id="ARBA00022576"/>
    </source>
</evidence>
<evidence type="ECO:0000256" key="5">
    <source>
        <dbReference type="ARBA" id="ARBA00022898"/>
    </source>
</evidence>
<dbReference type="Pfam" id="PF00155">
    <property type="entry name" value="Aminotran_1_2"/>
    <property type="match status" value="1"/>
</dbReference>
<dbReference type="InterPro" id="IPR015421">
    <property type="entry name" value="PyrdxlP-dep_Trfase_major"/>
</dbReference>
<dbReference type="CDD" id="cd00609">
    <property type="entry name" value="AAT_like"/>
    <property type="match status" value="1"/>
</dbReference>
<accession>A0ABR1FBS0</accession>
<protein>
    <submittedName>
        <fullName evidence="8">Pyridoxal phosphate-dependent transferase</fullName>
    </submittedName>
</protein>
<sequence length="485" mass="54092">MVSSPVPKKAVTLANMNRNLRRAEYAVRGRLAIRADELRKTLLEHEQCPPPPAQALPFTEIISANIGNPQAMDQQPITFFRQVLALVQYPDLLKSEHAAQIFPADARKRAQTLLDHIGSVGAYSHSQGVPYIRQSVANFIARRDGFPSNPKDVFLASGASSAVSSLLRTICDGPDSAVMIPVPQYPLYSATLTLENATAVPYYLEYSAHDIANTVRQAKASGLSLRSIVVINPCNPTGTCLTEAEIKDIITIAADNRLMIIADEVYQTNIYEGEFLSFKRMLRELQRDYPGRYENVELASLHSTSKGMLGECGQRGGYVELVGFDPAVVDQMYKLVSISLCPVVTGQVLTELMVNPPREGDESFPLYKKEYNDIYNSLKKRAFDLYQAFSQMEGVICEEPKGAMYLFPQITIPKAAIQEAARQNMEPDEFYCIQLLEKTGVCVIPGSGFGQQDGTFHFRTTFLAPGHEYIDRMVNFHSQFMDKYR</sequence>
<gene>
    <name evidence="8" type="ORF">BZA70DRAFT_286565</name>
</gene>
<organism evidence="8 9">
    <name type="scientific">Myxozyma melibiosi</name>
    <dbReference type="NCBI Taxonomy" id="54550"/>
    <lineage>
        <taxon>Eukaryota</taxon>
        <taxon>Fungi</taxon>
        <taxon>Dikarya</taxon>
        <taxon>Ascomycota</taxon>
        <taxon>Saccharomycotina</taxon>
        <taxon>Lipomycetes</taxon>
        <taxon>Lipomycetales</taxon>
        <taxon>Lipomycetaceae</taxon>
        <taxon>Myxozyma</taxon>
    </lineage>
</organism>
<evidence type="ECO:0000313" key="9">
    <source>
        <dbReference type="Proteomes" id="UP001498771"/>
    </source>
</evidence>
<comment type="subunit">
    <text evidence="2">Homodimer.</text>
</comment>
<dbReference type="InterPro" id="IPR015422">
    <property type="entry name" value="PyrdxlP-dep_Trfase_small"/>
</dbReference>
<evidence type="ECO:0000256" key="6">
    <source>
        <dbReference type="ARBA" id="ARBA00025785"/>
    </source>
</evidence>
<dbReference type="InterPro" id="IPR004839">
    <property type="entry name" value="Aminotransferase_I/II_large"/>
</dbReference>
<dbReference type="InterPro" id="IPR045088">
    <property type="entry name" value="ALAT1/2-like"/>
</dbReference>
<dbReference type="InterPro" id="IPR015424">
    <property type="entry name" value="PyrdxlP-dep_Trfase"/>
</dbReference>
<evidence type="ECO:0000256" key="4">
    <source>
        <dbReference type="ARBA" id="ARBA00022679"/>
    </source>
</evidence>
<comment type="cofactor">
    <cofactor evidence="1">
        <name>pyridoxal 5'-phosphate</name>
        <dbReference type="ChEBI" id="CHEBI:597326"/>
    </cofactor>
</comment>
<proteinExistence type="inferred from homology"/>
<keyword evidence="9" id="KW-1185">Reference proteome</keyword>
<feature type="domain" description="Aminotransferase class I/classII large" evidence="7">
    <location>
        <begin position="104"/>
        <end position="464"/>
    </location>
</feature>
<dbReference type="RefSeq" id="XP_064770230.1">
    <property type="nucleotide sequence ID" value="XM_064913876.1"/>
</dbReference>
<dbReference type="PANTHER" id="PTHR11751:SF29">
    <property type="entry name" value="ALANINE TRANSAMINASE"/>
    <property type="match status" value="1"/>
</dbReference>
<dbReference type="GO" id="GO:0016740">
    <property type="term" value="F:transferase activity"/>
    <property type="evidence" value="ECO:0007669"/>
    <property type="project" value="UniProtKB-KW"/>
</dbReference>
<dbReference type="PANTHER" id="PTHR11751">
    <property type="entry name" value="ALANINE AMINOTRANSFERASE"/>
    <property type="match status" value="1"/>
</dbReference>
<dbReference type="GeneID" id="90039388"/>
<keyword evidence="3" id="KW-0032">Aminotransferase</keyword>
<evidence type="ECO:0000259" key="7">
    <source>
        <dbReference type="Pfam" id="PF00155"/>
    </source>
</evidence>
<dbReference type="Gene3D" id="3.40.640.10">
    <property type="entry name" value="Type I PLP-dependent aspartate aminotransferase-like (Major domain)"/>
    <property type="match status" value="1"/>
</dbReference>
<dbReference type="Proteomes" id="UP001498771">
    <property type="component" value="Unassembled WGS sequence"/>
</dbReference>
<comment type="caution">
    <text evidence="8">The sequence shown here is derived from an EMBL/GenBank/DDBJ whole genome shotgun (WGS) entry which is preliminary data.</text>
</comment>